<feature type="transmembrane region" description="Helical" evidence="6">
    <location>
        <begin position="6"/>
        <end position="25"/>
    </location>
</feature>
<keyword evidence="5 6" id="KW-0472">Membrane</keyword>
<dbReference type="EMBL" id="ADLD01000013">
    <property type="protein sequence ID" value="EHB91617.1"/>
    <property type="molecule type" value="Genomic_DNA"/>
</dbReference>
<gene>
    <name evidence="8" type="ORF">HMPREF9450_01666</name>
</gene>
<feature type="domain" description="ComEC/Rec2-related protein" evidence="7">
    <location>
        <begin position="273"/>
        <end position="540"/>
    </location>
</feature>
<evidence type="ECO:0000256" key="5">
    <source>
        <dbReference type="ARBA" id="ARBA00023136"/>
    </source>
</evidence>
<dbReference type="HOGENOM" id="CLU_010363_5_1_10"/>
<feature type="transmembrane region" description="Helical" evidence="6">
    <location>
        <begin position="32"/>
        <end position="50"/>
    </location>
</feature>
<dbReference type="Pfam" id="PF03772">
    <property type="entry name" value="Competence"/>
    <property type="match status" value="1"/>
</dbReference>
<dbReference type="PANTHER" id="PTHR30619:SF1">
    <property type="entry name" value="RECOMBINATION PROTEIN 2"/>
    <property type="match status" value="1"/>
</dbReference>
<keyword evidence="9" id="KW-1185">Reference proteome</keyword>
<evidence type="ECO:0000313" key="8">
    <source>
        <dbReference type="EMBL" id="EHB91617.1"/>
    </source>
</evidence>
<keyword evidence="4 6" id="KW-1133">Transmembrane helix</keyword>
<evidence type="ECO:0000256" key="6">
    <source>
        <dbReference type="SAM" id="Phobius"/>
    </source>
</evidence>
<dbReference type="AlphaFoldDB" id="G5HAK1"/>
<evidence type="ECO:0000259" key="7">
    <source>
        <dbReference type="Pfam" id="PF03772"/>
    </source>
</evidence>
<comment type="caution">
    <text evidence="8">The sequence shown here is derived from an EMBL/GenBank/DDBJ whole genome shotgun (WGS) entry which is preliminary data.</text>
</comment>
<dbReference type="GeneID" id="92815303"/>
<protein>
    <recommendedName>
        <fullName evidence="7">ComEC/Rec2-related protein domain-containing protein</fullName>
    </recommendedName>
</protein>
<feature type="transmembrane region" description="Helical" evidence="6">
    <location>
        <begin position="327"/>
        <end position="351"/>
    </location>
</feature>
<organism evidence="8 9">
    <name type="scientific">Alistipes indistinctus YIT 12060</name>
    <dbReference type="NCBI Taxonomy" id="742725"/>
    <lineage>
        <taxon>Bacteria</taxon>
        <taxon>Pseudomonadati</taxon>
        <taxon>Bacteroidota</taxon>
        <taxon>Bacteroidia</taxon>
        <taxon>Bacteroidales</taxon>
        <taxon>Rikenellaceae</taxon>
        <taxon>Alistipes</taxon>
    </lineage>
</organism>
<evidence type="ECO:0000313" key="9">
    <source>
        <dbReference type="Proteomes" id="UP000006008"/>
    </source>
</evidence>
<dbReference type="GO" id="GO:0005886">
    <property type="term" value="C:plasma membrane"/>
    <property type="evidence" value="ECO:0007669"/>
    <property type="project" value="UniProtKB-SubCell"/>
</dbReference>
<dbReference type="Proteomes" id="UP000006008">
    <property type="component" value="Unassembled WGS sequence"/>
</dbReference>
<dbReference type="PANTHER" id="PTHR30619">
    <property type="entry name" value="DNA INTERNALIZATION/COMPETENCE PROTEIN COMEC/REC2"/>
    <property type="match status" value="1"/>
</dbReference>
<evidence type="ECO:0000256" key="2">
    <source>
        <dbReference type="ARBA" id="ARBA00022475"/>
    </source>
</evidence>
<sequence length="561" mass="61577">MQLPDKIALSPFVRIIVPLAVGIILSSRVTAPLWLVITITAGVYGAAWLLRETDAGWWYVTAAVFVTGVLIMQLDDTQQEVPRGERLLMVVQIDDTPYTHGRWQRTTAHIGYFRSFPRRPEGPASSAYDPSMSLTPGHAAPPMEYARSRTIRDTTRGNYPKAGESPANPGKWVSVSEKIQLYIDTCYRIGAGEQITFRGYLNPIDTTGSSYGRLMRSRGMSAKSFLTPGALIARTTSEYRSAGYRAAQVQHGAVERIMRLDLSEADRNLVATLVAGERRGIDPKLRNDYAVTGVAHILSVSGLHMGFVLVIANLLLGWIVLFRRGHLIKNVLVILAMWSYAVVAGLSAPVVRAALMMSFAQLALGTSQRGNGYNLVLGAATLMLAIHPGYLYDVSFQLSFVAVLSILFFYPRLYRYRKRLGKIPNGILSCVMLGAAAQIGTLPLVAYSFGNIPLIALLINPIVILTSFVIISTGLLWLLLPLGILNPVCSFVIKTALWIQNGLIEWAAGIPVAAIKDVRMDGMSVLMLYAALGLLAVWIKIREDARTEKLAVTKKSRIFAR</sequence>
<dbReference type="OrthoDB" id="9761531at2"/>
<feature type="transmembrane region" description="Helical" evidence="6">
    <location>
        <begin position="294"/>
        <end position="321"/>
    </location>
</feature>
<dbReference type="InterPro" id="IPR004477">
    <property type="entry name" value="ComEC_N"/>
</dbReference>
<dbReference type="eggNOG" id="COG0658">
    <property type="taxonomic scope" value="Bacteria"/>
</dbReference>
<keyword evidence="3 6" id="KW-0812">Transmembrane</keyword>
<name>G5HAK1_9BACT</name>
<dbReference type="RefSeq" id="WP_009134472.1">
    <property type="nucleotide sequence ID" value="NZ_CP102250.1"/>
</dbReference>
<evidence type="ECO:0000256" key="1">
    <source>
        <dbReference type="ARBA" id="ARBA00004651"/>
    </source>
</evidence>
<feature type="transmembrane region" description="Helical" evidence="6">
    <location>
        <begin position="426"/>
        <end position="449"/>
    </location>
</feature>
<dbReference type="STRING" id="742725.HMPREF9450_01666"/>
<evidence type="ECO:0000256" key="4">
    <source>
        <dbReference type="ARBA" id="ARBA00022989"/>
    </source>
</evidence>
<comment type="subcellular location">
    <subcellularLocation>
        <location evidence="1">Cell membrane</location>
        <topology evidence="1">Multi-pass membrane protein</topology>
    </subcellularLocation>
</comment>
<feature type="transmembrane region" description="Helical" evidence="6">
    <location>
        <begin position="455"/>
        <end position="479"/>
    </location>
</feature>
<dbReference type="NCBIfam" id="TIGR00360">
    <property type="entry name" value="ComEC_N-term"/>
    <property type="match status" value="1"/>
</dbReference>
<accession>G5HAK1</accession>
<feature type="transmembrane region" description="Helical" evidence="6">
    <location>
        <begin position="56"/>
        <end position="74"/>
    </location>
</feature>
<keyword evidence="2" id="KW-1003">Cell membrane</keyword>
<feature type="transmembrane region" description="Helical" evidence="6">
    <location>
        <begin position="396"/>
        <end position="414"/>
    </location>
</feature>
<dbReference type="InterPro" id="IPR052159">
    <property type="entry name" value="Competence_DNA_uptake"/>
</dbReference>
<evidence type="ECO:0000256" key="3">
    <source>
        <dbReference type="ARBA" id="ARBA00022692"/>
    </source>
</evidence>
<reference evidence="8 9" key="1">
    <citation type="submission" date="2011-08" db="EMBL/GenBank/DDBJ databases">
        <title>The Genome Sequence of Alistipes indistinctus YIT 12060.</title>
        <authorList>
            <consortium name="The Broad Institute Genome Sequencing Platform"/>
            <person name="Earl A."/>
            <person name="Ward D."/>
            <person name="Feldgarden M."/>
            <person name="Gevers D."/>
            <person name="Morotomi M."/>
            <person name="Young S.K."/>
            <person name="Zeng Q."/>
            <person name="Gargeya S."/>
            <person name="Fitzgerald M."/>
            <person name="Haas B."/>
            <person name="Abouelleil A."/>
            <person name="Alvarado L."/>
            <person name="Arachchi H.M."/>
            <person name="Berlin A."/>
            <person name="Brown A."/>
            <person name="Chapman S.B."/>
            <person name="Chen Z."/>
            <person name="Dunbar C."/>
            <person name="Freedman E."/>
            <person name="Gearin G."/>
            <person name="Gellesch M."/>
            <person name="Goldberg J."/>
            <person name="Griggs A."/>
            <person name="Gujja S."/>
            <person name="Heiman D."/>
            <person name="Howarth C."/>
            <person name="Larson L."/>
            <person name="Lui A."/>
            <person name="MacDonald P.J.P."/>
            <person name="Montmayeur A."/>
            <person name="Murphy C."/>
            <person name="Neiman D."/>
            <person name="Pearson M."/>
            <person name="Priest M."/>
            <person name="Roberts A."/>
            <person name="Saif S."/>
            <person name="Shea T."/>
            <person name="Shenoy N."/>
            <person name="Sisk P."/>
            <person name="Stolte C."/>
            <person name="Sykes S."/>
            <person name="Wortman J."/>
            <person name="Nusbaum C."/>
            <person name="Birren B."/>
        </authorList>
    </citation>
    <scope>NUCLEOTIDE SEQUENCE [LARGE SCALE GENOMIC DNA]</scope>
    <source>
        <strain evidence="8 9">YIT 12060</strain>
    </source>
</reference>
<dbReference type="PATRIC" id="fig|742725.3.peg.1760"/>
<proteinExistence type="predicted"/>
<feature type="transmembrane region" description="Helical" evidence="6">
    <location>
        <begin position="522"/>
        <end position="539"/>
    </location>
</feature>